<protein>
    <submittedName>
        <fullName evidence="3">Uncharacterized protein</fullName>
    </submittedName>
</protein>
<evidence type="ECO:0000256" key="2">
    <source>
        <dbReference type="SAM" id="Phobius"/>
    </source>
</evidence>
<feature type="transmembrane region" description="Helical" evidence="2">
    <location>
        <begin position="7"/>
        <end position="30"/>
    </location>
</feature>
<keyword evidence="2" id="KW-0472">Membrane</keyword>
<proteinExistence type="predicted"/>
<name>A0A6C0CRV9_9ZZZZ</name>
<organism evidence="3">
    <name type="scientific">viral metagenome</name>
    <dbReference type="NCBI Taxonomy" id="1070528"/>
    <lineage>
        <taxon>unclassified sequences</taxon>
        <taxon>metagenomes</taxon>
        <taxon>organismal metagenomes</taxon>
    </lineage>
</organism>
<feature type="coiled-coil region" evidence="1">
    <location>
        <begin position="195"/>
        <end position="222"/>
    </location>
</feature>
<dbReference type="AlphaFoldDB" id="A0A6C0CRV9"/>
<feature type="transmembrane region" description="Helical" evidence="2">
    <location>
        <begin position="99"/>
        <end position="119"/>
    </location>
</feature>
<keyword evidence="2" id="KW-1133">Transmembrane helix</keyword>
<sequence>MDSAYSIAIYSLSTTLVCMGLTCIILYSIIVGAGIKIINTIVASQMKTLTNYISSLIQFVKISIPSTLFDDVKSKLVSYLHHVADEIKTNNKSIKNTQIISGVVLIFFAILCISSGMLLYSMYISVDTSSIGIFFIRCVMLTGISIMIETLFMMFIVPSFNLVDTSLVNIIFYVILKKFRCELQIQQRMNQNDQNVELKHIQDDLTKKMQQIENQKNAYTDILKKII</sequence>
<keyword evidence="2" id="KW-0812">Transmembrane</keyword>
<dbReference type="EMBL" id="MN739477">
    <property type="protein sequence ID" value="QHT06882.1"/>
    <property type="molecule type" value="Genomic_DNA"/>
</dbReference>
<evidence type="ECO:0000256" key="1">
    <source>
        <dbReference type="SAM" id="Coils"/>
    </source>
</evidence>
<accession>A0A6C0CRV9</accession>
<evidence type="ECO:0000313" key="3">
    <source>
        <dbReference type="EMBL" id="QHT06882.1"/>
    </source>
</evidence>
<reference evidence="3" key="1">
    <citation type="journal article" date="2020" name="Nature">
        <title>Giant virus diversity and host interactions through global metagenomics.</title>
        <authorList>
            <person name="Schulz F."/>
            <person name="Roux S."/>
            <person name="Paez-Espino D."/>
            <person name="Jungbluth S."/>
            <person name="Walsh D.A."/>
            <person name="Denef V.J."/>
            <person name="McMahon K.D."/>
            <person name="Konstantinidis K.T."/>
            <person name="Eloe-Fadrosh E.A."/>
            <person name="Kyrpides N.C."/>
            <person name="Woyke T."/>
        </authorList>
    </citation>
    <scope>NUCLEOTIDE SEQUENCE</scope>
    <source>
        <strain evidence="3">GVMAG-M-3300021473-15</strain>
    </source>
</reference>
<keyword evidence="1" id="KW-0175">Coiled coil</keyword>